<comment type="caution">
    <text evidence="2">The sequence shown here is derived from an EMBL/GenBank/DDBJ whole genome shotgun (WGS) entry which is preliminary data.</text>
</comment>
<keyword evidence="3" id="KW-1185">Reference proteome</keyword>
<evidence type="ECO:0000313" key="3">
    <source>
        <dbReference type="Proteomes" id="UP001151752"/>
    </source>
</evidence>
<dbReference type="EMBL" id="JAPFFM010000015">
    <property type="protein sequence ID" value="KAJ6710204.1"/>
    <property type="molecule type" value="Genomic_DNA"/>
</dbReference>
<reference evidence="2" key="1">
    <citation type="submission" date="2022-11" db="EMBL/GenBank/DDBJ databases">
        <authorList>
            <person name="Hyden B.L."/>
            <person name="Feng K."/>
            <person name="Yates T."/>
            <person name="Jawdy S."/>
            <person name="Smart L.B."/>
            <person name="Muchero W."/>
        </authorList>
    </citation>
    <scope>NUCLEOTIDE SEQUENCE</scope>
    <source>
        <tissue evidence="2">Shoot tip</tissue>
    </source>
</reference>
<evidence type="ECO:0000313" key="2">
    <source>
        <dbReference type="EMBL" id="KAJ6710204.1"/>
    </source>
</evidence>
<feature type="region of interest" description="Disordered" evidence="1">
    <location>
        <begin position="30"/>
        <end position="54"/>
    </location>
</feature>
<gene>
    <name evidence="2" type="ORF">OIU74_011150</name>
</gene>
<dbReference type="Proteomes" id="UP001151752">
    <property type="component" value="Chromosome 2"/>
</dbReference>
<proteinExistence type="predicted"/>
<accession>A0A9Q0YU12</accession>
<name>A0A9Q0YU12_9ROSI</name>
<sequence>MATGLLTVRVAMVADRGVFGGFWLGPDKEAEEGRTGWSAKGAVAAGGMGRGRRREGWCEKGKKRKWGRWKWGRDGCAEMRGMTVGEGCRGDLWLQWRWGTAEVRT</sequence>
<evidence type="ECO:0000256" key="1">
    <source>
        <dbReference type="SAM" id="MobiDB-lite"/>
    </source>
</evidence>
<organism evidence="2 3">
    <name type="scientific">Salix koriyanagi</name>
    <dbReference type="NCBI Taxonomy" id="2511006"/>
    <lineage>
        <taxon>Eukaryota</taxon>
        <taxon>Viridiplantae</taxon>
        <taxon>Streptophyta</taxon>
        <taxon>Embryophyta</taxon>
        <taxon>Tracheophyta</taxon>
        <taxon>Spermatophyta</taxon>
        <taxon>Magnoliopsida</taxon>
        <taxon>eudicotyledons</taxon>
        <taxon>Gunneridae</taxon>
        <taxon>Pentapetalae</taxon>
        <taxon>rosids</taxon>
        <taxon>fabids</taxon>
        <taxon>Malpighiales</taxon>
        <taxon>Salicaceae</taxon>
        <taxon>Saliceae</taxon>
        <taxon>Salix</taxon>
    </lineage>
</organism>
<dbReference type="AlphaFoldDB" id="A0A9Q0YU12"/>
<protein>
    <submittedName>
        <fullName evidence="2">Uncharacterized protein</fullName>
    </submittedName>
</protein>
<reference evidence="2" key="2">
    <citation type="journal article" date="2023" name="Int. J. Mol. Sci.">
        <title>De Novo Assembly and Annotation of 11 Diverse Shrub Willow (Salix) Genomes Reveals Novel Gene Organization in Sex-Linked Regions.</title>
        <authorList>
            <person name="Hyden B."/>
            <person name="Feng K."/>
            <person name="Yates T.B."/>
            <person name="Jawdy S."/>
            <person name="Cereghino C."/>
            <person name="Smart L.B."/>
            <person name="Muchero W."/>
        </authorList>
    </citation>
    <scope>NUCLEOTIDE SEQUENCE</scope>
    <source>
        <tissue evidence="2">Shoot tip</tissue>
    </source>
</reference>